<evidence type="ECO:0000313" key="3">
    <source>
        <dbReference type="Proteomes" id="UP000193642"/>
    </source>
</evidence>
<dbReference type="Proteomes" id="UP000193642">
    <property type="component" value="Unassembled WGS sequence"/>
</dbReference>
<proteinExistence type="predicted"/>
<organism evidence="2 3">
    <name type="scientific">Rhizoclosmatium globosum</name>
    <dbReference type="NCBI Taxonomy" id="329046"/>
    <lineage>
        <taxon>Eukaryota</taxon>
        <taxon>Fungi</taxon>
        <taxon>Fungi incertae sedis</taxon>
        <taxon>Chytridiomycota</taxon>
        <taxon>Chytridiomycota incertae sedis</taxon>
        <taxon>Chytridiomycetes</taxon>
        <taxon>Chytridiales</taxon>
        <taxon>Chytriomycetaceae</taxon>
        <taxon>Rhizoclosmatium</taxon>
    </lineage>
</organism>
<accession>A0A1Y2CDU2</accession>
<keyword evidence="3" id="KW-1185">Reference proteome</keyword>
<dbReference type="InterPro" id="IPR036915">
    <property type="entry name" value="Cyclin-like_sf"/>
</dbReference>
<protein>
    <recommendedName>
        <fullName evidence="4">Cyclin N-terminal domain-containing protein</fullName>
    </recommendedName>
</protein>
<evidence type="ECO:0008006" key="4">
    <source>
        <dbReference type="Google" id="ProtNLM"/>
    </source>
</evidence>
<feature type="chain" id="PRO_5012305168" description="Cyclin N-terminal domain-containing protein" evidence="1">
    <location>
        <begin position="21"/>
        <end position="196"/>
    </location>
</feature>
<gene>
    <name evidence="2" type="ORF">BCR33DRAFT_195017</name>
</gene>
<comment type="caution">
    <text evidence="2">The sequence shown here is derived from an EMBL/GenBank/DDBJ whole genome shotgun (WGS) entry which is preliminary data.</text>
</comment>
<feature type="signal peptide" evidence="1">
    <location>
        <begin position="1"/>
        <end position="20"/>
    </location>
</feature>
<dbReference type="PANTHER" id="PTHR15615">
    <property type="match status" value="1"/>
</dbReference>
<evidence type="ECO:0000256" key="1">
    <source>
        <dbReference type="SAM" id="SignalP"/>
    </source>
</evidence>
<dbReference type="PANTHER" id="PTHR15615:SF108">
    <property type="entry name" value="PROTEIN CNPPD1"/>
    <property type="match status" value="1"/>
</dbReference>
<dbReference type="OrthoDB" id="286814at2759"/>
<keyword evidence="1" id="KW-0732">Signal</keyword>
<sequence>MSWSTLLSTRFMFIASTIHTFCTLSCQDNTPIIRRVARRKNISSSLLCLTNTIFDTDPLIHYRLLFLSLLTAYKYINELSVANLAWQRESQDKFSLEEVNAMERMFLSMLKFDLRVEDSGTQAEWVHLLEKVSKRRLDSPDTLFALTPTTSLQESLGEAKSLTGSNGERRSSKSIESALNKWKNIWKFIRGKNESV</sequence>
<name>A0A1Y2CDU2_9FUNG</name>
<dbReference type="SUPFAM" id="SSF47954">
    <property type="entry name" value="Cyclin-like"/>
    <property type="match status" value="1"/>
</dbReference>
<dbReference type="EMBL" id="MCGO01000020">
    <property type="protein sequence ID" value="ORY45192.1"/>
    <property type="molecule type" value="Genomic_DNA"/>
</dbReference>
<dbReference type="AlphaFoldDB" id="A0A1Y2CDU2"/>
<dbReference type="InterPro" id="IPR013922">
    <property type="entry name" value="Cyclin_PHO80-like"/>
</dbReference>
<dbReference type="Gene3D" id="1.10.472.10">
    <property type="entry name" value="Cyclin-like"/>
    <property type="match status" value="1"/>
</dbReference>
<evidence type="ECO:0000313" key="2">
    <source>
        <dbReference type="EMBL" id="ORY45192.1"/>
    </source>
</evidence>
<reference evidence="2 3" key="1">
    <citation type="submission" date="2016-07" db="EMBL/GenBank/DDBJ databases">
        <title>Pervasive Adenine N6-methylation of Active Genes in Fungi.</title>
        <authorList>
            <consortium name="DOE Joint Genome Institute"/>
            <person name="Mondo S.J."/>
            <person name="Dannebaum R.O."/>
            <person name="Kuo R.C."/>
            <person name="Labutti K."/>
            <person name="Haridas S."/>
            <person name="Kuo A."/>
            <person name="Salamov A."/>
            <person name="Ahrendt S.R."/>
            <person name="Lipzen A."/>
            <person name="Sullivan W."/>
            <person name="Andreopoulos W.B."/>
            <person name="Clum A."/>
            <person name="Lindquist E."/>
            <person name="Daum C."/>
            <person name="Ramamoorthy G.K."/>
            <person name="Gryganskyi A."/>
            <person name="Culley D."/>
            <person name="Magnuson J.K."/>
            <person name="James T.Y."/>
            <person name="O'Malley M.A."/>
            <person name="Stajich J.E."/>
            <person name="Spatafora J.W."/>
            <person name="Visel A."/>
            <person name="Grigoriev I.V."/>
        </authorList>
    </citation>
    <scope>NUCLEOTIDE SEQUENCE [LARGE SCALE GENOMIC DNA]</scope>
    <source>
        <strain evidence="2 3">JEL800</strain>
    </source>
</reference>
<dbReference type="GO" id="GO:0019901">
    <property type="term" value="F:protein kinase binding"/>
    <property type="evidence" value="ECO:0007669"/>
    <property type="project" value="InterPro"/>
</dbReference>